<comment type="caution">
    <text evidence="1">The sequence shown here is derived from an EMBL/GenBank/DDBJ whole genome shotgun (WGS) entry which is preliminary data.</text>
</comment>
<sequence length="73" mass="8195">MVPIRPSTPSASPSRCSWLSRTGQSHFGWLEARRAWSGILIRARGLDRMIGPFDLDSSVWSSEDPARKALVQR</sequence>
<evidence type="ECO:0000313" key="1">
    <source>
        <dbReference type="EMBL" id="CAL5220588.1"/>
    </source>
</evidence>
<keyword evidence="2" id="KW-1185">Reference proteome</keyword>
<organism evidence="1 2">
    <name type="scientific">Coccomyxa viridis</name>
    <dbReference type="NCBI Taxonomy" id="1274662"/>
    <lineage>
        <taxon>Eukaryota</taxon>
        <taxon>Viridiplantae</taxon>
        <taxon>Chlorophyta</taxon>
        <taxon>core chlorophytes</taxon>
        <taxon>Trebouxiophyceae</taxon>
        <taxon>Trebouxiophyceae incertae sedis</taxon>
        <taxon>Coccomyxaceae</taxon>
        <taxon>Coccomyxa</taxon>
    </lineage>
</organism>
<name>A0ABP1FR20_9CHLO</name>
<proteinExistence type="predicted"/>
<evidence type="ECO:0000313" key="2">
    <source>
        <dbReference type="Proteomes" id="UP001497392"/>
    </source>
</evidence>
<accession>A0ABP1FR20</accession>
<dbReference type="Proteomes" id="UP001497392">
    <property type="component" value="Unassembled WGS sequence"/>
</dbReference>
<gene>
    <name evidence="1" type="primary">g2628</name>
    <name evidence="1" type="ORF">VP750_LOCUS2247</name>
</gene>
<dbReference type="EMBL" id="CAXHTA020000004">
    <property type="protein sequence ID" value="CAL5220588.1"/>
    <property type="molecule type" value="Genomic_DNA"/>
</dbReference>
<protein>
    <submittedName>
        <fullName evidence="1">G2628 protein</fullName>
    </submittedName>
</protein>
<reference evidence="1 2" key="1">
    <citation type="submission" date="2024-06" db="EMBL/GenBank/DDBJ databases">
        <authorList>
            <person name="Kraege A."/>
            <person name="Thomma B."/>
        </authorList>
    </citation>
    <scope>NUCLEOTIDE SEQUENCE [LARGE SCALE GENOMIC DNA]</scope>
</reference>